<keyword evidence="4 6" id="KW-0067">ATP-binding</keyword>
<dbReference type="SMART" id="SM00382">
    <property type="entry name" value="AAA"/>
    <property type="match status" value="2"/>
</dbReference>
<keyword evidence="7" id="KW-1185">Reference proteome</keyword>
<feature type="domain" description="ABC transporter" evidence="5">
    <location>
        <begin position="2"/>
        <end position="241"/>
    </location>
</feature>
<dbReference type="CDD" id="cd03225">
    <property type="entry name" value="ABC_cobalt_CbiO_domain1"/>
    <property type="match status" value="1"/>
</dbReference>
<reference evidence="6 7" key="1">
    <citation type="journal article" date="2018" name="Int. J. Syst. Evol. Microbiol.">
        <title>Mesosutterella multiformis gen. nov., sp. nov., a member of the family Sutterellaceae and Sutterella megalosphaeroides sp. nov., isolated from human faeces.</title>
        <authorList>
            <person name="Sakamoto M."/>
            <person name="Ikeyama N."/>
            <person name="Kunihiro T."/>
            <person name="Iino T."/>
            <person name="Yuki M."/>
            <person name="Ohkuma M."/>
        </authorList>
    </citation>
    <scope>NUCLEOTIDE SEQUENCE [LARGE SCALE GENOMIC DNA]</scope>
    <source>
        <strain evidence="6 7">6FBBBH3</strain>
    </source>
</reference>
<keyword evidence="2" id="KW-0472">Membrane</keyword>
<dbReference type="InterPro" id="IPR015856">
    <property type="entry name" value="ABC_transpr_CbiO/EcfA_su"/>
</dbReference>
<dbReference type="InterPro" id="IPR050095">
    <property type="entry name" value="ECF_ABC_transporter_ATP-bd"/>
</dbReference>
<keyword evidence="3" id="KW-0547">Nucleotide-binding</keyword>
<evidence type="ECO:0000313" key="6">
    <source>
        <dbReference type="EMBL" id="BBF23003.1"/>
    </source>
</evidence>
<protein>
    <submittedName>
        <fullName evidence="6">ABC transporter ATP-binding protein</fullName>
    </submittedName>
</protein>
<dbReference type="InterPro" id="IPR003593">
    <property type="entry name" value="AAA+_ATPase"/>
</dbReference>
<dbReference type="GO" id="GO:0016887">
    <property type="term" value="F:ATP hydrolysis activity"/>
    <property type="evidence" value="ECO:0007669"/>
    <property type="project" value="InterPro"/>
</dbReference>
<feature type="domain" description="ABC transporter" evidence="5">
    <location>
        <begin position="262"/>
        <end position="501"/>
    </location>
</feature>
<dbReference type="KEGG" id="sutt:SUTMEG_08940"/>
<dbReference type="Proteomes" id="UP000271003">
    <property type="component" value="Chromosome"/>
</dbReference>
<dbReference type="AlphaFoldDB" id="A0A2Z6I951"/>
<keyword evidence="2" id="KW-1003">Cell membrane</keyword>
<evidence type="ECO:0000256" key="1">
    <source>
        <dbReference type="ARBA" id="ARBA00022448"/>
    </source>
</evidence>
<dbReference type="InterPro" id="IPR027417">
    <property type="entry name" value="P-loop_NTPase"/>
</dbReference>
<dbReference type="GO" id="GO:0042626">
    <property type="term" value="F:ATPase-coupled transmembrane transporter activity"/>
    <property type="evidence" value="ECO:0007669"/>
    <property type="project" value="TreeGrafter"/>
</dbReference>
<dbReference type="OrthoDB" id="9809450at2"/>
<dbReference type="InterPro" id="IPR003439">
    <property type="entry name" value="ABC_transporter-like_ATP-bd"/>
</dbReference>
<dbReference type="SUPFAM" id="SSF52540">
    <property type="entry name" value="P-loop containing nucleoside triphosphate hydrolases"/>
    <property type="match status" value="2"/>
</dbReference>
<dbReference type="Gene3D" id="3.40.50.300">
    <property type="entry name" value="P-loop containing nucleotide triphosphate hydrolases"/>
    <property type="match status" value="2"/>
</dbReference>
<dbReference type="PROSITE" id="PS50893">
    <property type="entry name" value="ABC_TRANSPORTER_2"/>
    <property type="match status" value="2"/>
</dbReference>
<accession>A0A2Z6I951</accession>
<dbReference type="InterPro" id="IPR017871">
    <property type="entry name" value="ABC_transporter-like_CS"/>
</dbReference>
<sequence length="501" mass="53986">MIEFDRVTYTYPYRPTPSVVDVSFRVRPGELKVLTGPSGCGKTTMLRLANGLAPHYWKGKLEGDVRVAGISNLTRPASAVARDAGTLFQDPEEQFFALTVGDELAFAPSWAGVPAEEIRRRVRDAALRLGIADLLEQPIGALSEGEKQAVGMASLLAQGVEAFILDEPSANLDPEATAAFGRLLGELKRAGAAILVVDHRLYWLRDLADEVLVVHAGRIVERGPFAMLDEPGFPERWGLRSARVADRRTRGNAAYDASADPVPLLEVERLCAGKSLRGASDDGSASARKEKPALVHNLSFKAGEAVTALIGRNGSGKTTVARALCGLESASGTIRVRGVEVEGEKLLERTGLVLQNADHQLQMRTVFDEVRSVVAAVTPPDRRSFFGSEHTEETERRIAARASELLEELSLGHLAERHPQSLSGGEKQRLVVACALARDPDVLILDEPTSGLDGANMLRIARLLKSAAASGKAVLLVTNDLELLEHAADAVVRIPELRPHV</sequence>
<name>A0A2Z6I951_9BURK</name>
<evidence type="ECO:0000256" key="2">
    <source>
        <dbReference type="ARBA" id="ARBA00022475"/>
    </source>
</evidence>
<dbReference type="Pfam" id="PF00005">
    <property type="entry name" value="ABC_tran"/>
    <property type="match status" value="2"/>
</dbReference>
<organism evidence="6 7">
    <name type="scientific">Sutterella megalosphaeroides</name>
    <dbReference type="NCBI Taxonomy" id="2494234"/>
    <lineage>
        <taxon>Bacteria</taxon>
        <taxon>Pseudomonadati</taxon>
        <taxon>Pseudomonadota</taxon>
        <taxon>Betaproteobacteria</taxon>
        <taxon>Burkholderiales</taxon>
        <taxon>Sutterellaceae</taxon>
        <taxon>Sutterella</taxon>
    </lineage>
</organism>
<dbReference type="PROSITE" id="PS00211">
    <property type="entry name" value="ABC_TRANSPORTER_1"/>
    <property type="match status" value="1"/>
</dbReference>
<dbReference type="EMBL" id="AP018786">
    <property type="protein sequence ID" value="BBF23003.1"/>
    <property type="molecule type" value="Genomic_DNA"/>
</dbReference>
<evidence type="ECO:0000313" key="7">
    <source>
        <dbReference type="Proteomes" id="UP000271003"/>
    </source>
</evidence>
<evidence type="ECO:0000256" key="4">
    <source>
        <dbReference type="ARBA" id="ARBA00022840"/>
    </source>
</evidence>
<dbReference type="GO" id="GO:0005524">
    <property type="term" value="F:ATP binding"/>
    <property type="evidence" value="ECO:0007669"/>
    <property type="project" value="UniProtKB-KW"/>
</dbReference>
<dbReference type="GO" id="GO:0043190">
    <property type="term" value="C:ATP-binding cassette (ABC) transporter complex"/>
    <property type="evidence" value="ECO:0007669"/>
    <property type="project" value="TreeGrafter"/>
</dbReference>
<evidence type="ECO:0000256" key="3">
    <source>
        <dbReference type="ARBA" id="ARBA00022741"/>
    </source>
</evidence>
<keyword evidence="1" id="KW-0813">Transport</keyword>
<dbReference type="PANTHER" id="PTHR43553">
    <property type="entry name" value="HEAVY METAL TRANSPORTER"/>
    <property type="match status" value="1"/>
</dbReference>
<proteinExistence type="predicted"/>
<dbReference type="RefSeq" id="WP_120176655.1">
    <property type="nucleotide sequence ID" value="NZ_AP018786.1"/>
</dbReference>
<gene>
    <name evidence="6" type="ORF">SUTMEG_08940</name>
</gene>
<evidence type="ECO:0000259" key="5">
    <source>
        <dbReference type="PROSITE" id="PS50893"/>
    </source>
</evidence>